<keyword evidence="2 3" id="KW-0732">Signal</keyword>
<evidence type="ECO:0000256" key="1">
    <source>
        <dbReference type="ARBA" id="ARBA00010062"/>
    </source>
</evidence>
<dbReference type="InterPro" id="IPR028082">
    <property type="entry name" value="Peripla_BP_I"/>
</dbReference>
<evidence type="ECO:0000313" key="6">
    <source>
        <dbReference type="Proteomes" id="UP000545386"/>
    </source>
</evidence>
<dbReference type="SUPFAM" id="SSF53822">
    <property type="entry name" value="Periplasmic binding protein-like I"/>
    <property type="match status" value="1"/>
</dbReference>
<evidence type="ECO:0000256" key="2">
    <source>
        <dbReference type="ARBA" id="ARBA00022729"/>
    </source>
</evidence>
<dbReference type="RefSeq" id="WP_185778694.1">
    <property type="nucleotide sequence ID" value="NZ_JACJUU010000002.1"/>
</dbReference>
<dbReference type="AlphaFoldDB" id="A0A842HMS8"/>
<protein>
    <submittedName>
        <fullName evidence="5">ABC transporter substrate-binding protein</fullName>
    </submittedName>
</protein>
<evidence type="ECO:0000259" key="4">
    <source>
        <dbReference type="Pfam" id="PF13458"/>
    </source>
</evidence>
<dbReference type="InterPro" id="IPR028081">
    <property type="entry name" value="Leu-bd"/>
</dbReference>
<dbReference type="PANTHER" id="PTHR30483">
    <property type="entry name" value="LEUCINE-SPECIFIC-BINDING PROTEIN"/>
    <property type="match status" value="1"/>
</dbReference>
<comment type="similarity">
    <text evidence="1">Belongs to the leucine-binding protein family.</text>
</comment>
<dbReference type="EMBL" id="JACJUU010000002">
    <property type="protein sequence ID" value="MBC2768878.1"/>
    <property type="molecule type" value="Genomic_DNA"/>
</dbReference>
<organism evidence="5 6">
    <name type="scientific">Pusillimonas minor</name>
    <dbReference type="NCBI Taxonomy" id="2697024"/>
    <lineage>
        <taxon>Bacteria</taxon>
        <taxon>Pseudomonadati</taxon>
        <taxon>Pseudomonadota</taxon>
        <taxon>Betaproteobacteria</taxon>
        <taxon>Burkholderiales</taxon>
        <taxon>Alcaligenaceae</taxon>
        <taxon>Pusillimonas</taxon>
    </lineage>
</organism>
<keyword evidence="6" id="KW-1185">Reference proteome</keyword>
<name>A0A842HMS8_9BURK</name>
<sequence length="379" mass="40518">MKKTFIAFALAAMVPASAVMANEITVGLIVGETGPGASLGIPYKSTFNMVPDTLGGLKARYIMLDDATDTTLATKQARKLIQEDKVDLIFGSGNVPTAVAVSEVTNEAKVPQIALTPTPLKPDTSPWTFSIPQPMNIMSVPVVRHMQANGVKKVGFIGFTDSWGDLVINGFKNVPGNDIEIVAEERYVRNDTSVAGQILKILAAKPDAVLIGGSGTPAALPHTALRERGYKGPIYHNPAVINKDFLRVGGKAVEGGYATTGPVIIAEQLDDSNPIKKVALDFRQRYEDKYGKGSVSAFAAYSWDAYLIGDQAVREAAKKAKPGTQEFRAAIRDALESGNEVVGVHGIYKMTPKDHTGVDERAAALVQVNNGGWKLINIK</sequence>
<evidence type="ECO:0000256" key="3">
    <source>
        <dbReference type="SAM" id="SignalP"/>
    </source>
</evidence>
<feature type="chain" id="PRO_5032936326" evidence="3">
    <location>
        <begin position="22"/>
        <end position="379"/>
    </location>
</feature>
<dbReference type="InterPro" id="IPR051010">
    <property type="entry name" value="BCAA_transport"/>
</dbReference>
<accession>A0A842HMS8</accession>
<dbReference type="Gene3D" id="3.40.50.2300">
    <property type="match status" value="2"/>
</dbReference>
<feature type="domain" description="Leucine-binding protein" evidence="4">
    <location>
        <begin position="23"/>
        <end position="372"/>
    </location>
</feature>
<dbReference type="Pfam" id="PF13458">
    <property type="entry name" value="Peripla_BP_6"/>
    <property type="match status" value="1"/>
</dbReference>
<feature type="signal peptide" evidence="3">
    <location>
        <begin position="1"/>
        <end position="21"/>
    </location>
</feature>
<evidence type="ECO:0000313" key="5">
    <source>
        <dbReference type="EMBL" id="MBC2768878.1"/>
    </source>
</evidence>
<comment type="caution">
    <text evidence="5">The sequence shown here is derived from an EMBL/GenBank/DDBJ whole genome shotgun (WGS) entry which is preliminary data.</text>
</comment>
<gene>
    <name evidence="5" type="ORF">GTU67_02990</name>
</gene>
<dbReference type="CDD" id="cd06333">
    <property type="entry name" value="PBP1_ABC_RPA1789-like"/>
    <property type="match status" value="1"/>
</dbReference>
<dbReference type="PANTHER" id="PTHR30483:SF38">
    <property type="entry name" value="BLR7848 PROTEIN"/>
    <property type="match status" value="1"/>
</dbReference>
<dbReference type="Proteomes" id="UP000545386">
    <property type="component" value="Unassembled WGS sequence"/>
</dbReference>
<proteinExistence type="inferred from homology"/>
<reference evidence="5 6" key="1">
    <citation type="submission" date="2020-08" db="EMBL/GenBank/DDBJ databases">
        <title>Paraeoetvoesia sp. YC-7-48 draft genome sequence.</title>
        <authorList>
            <person name="Yao L."/>
        </authorList>
    </citation>
    <scope>NUCLEOTIDE SEQUENCE [LARGE SCALE GENOMIC DNA]</scope>
    <source>
        <strain evidence="6">YC-7-48</strain>
    </source>
</reference>